<dbReference type="GeneID" id="90539974"/>
<proteinExistence type="predicted"/>
<sequence>MIENILEILRNEDTFNLFSNKISPTIYDIRKLKIKTLPNIKNFLLTHFKQVRDKSSPDSLYYSEAIRLEKFTYRLFKEIEDAKQESNGDDAVIEMYVESIMGFIEDIDIPIINEQISYITS</sequence>
<reference evidence="1" key="1">
    <citation type="journal article" date="2024" name="BMC Genomics">
        <title>Functional annotation of a divergent genome using sequence and structure-based similarity.</title>
        <authorList>
            <person name="Svedberg D."/>
            <person name="Winiger R.R."/>
            <person name="Berg A."/>
            <person name="Sharma H."/>
            <person name="Tellgren-Roth C."/>
            <person name="Debrunner-Vossbrinck B.A."/>
            <person name="Vossbrinck C.R."/>
            <person name="Barandun J."/>
        </authorList>
    </citation>
    <scope>NUCLEOTIDE SEQUENCE</scope>
    <source>
        <strain evidence="1">Illinois isolate</strain>
    </source>
</reference>
<name>A0AAX4J8C9_9MICR</name>
<evidence type="ECO:0000313" key="1">
    <source>
        <dbReference type="EMBL" id="WUR02170.1"/>
    </source>
</evidence>
<organism evidence="1 2">
    <name type="scientific">Vairimorpha necatrix</name>
    <dbReference type="NCBI Taxonomy" id="6039"/>
    <lineage>
        <taxon>Eukaryota</taxon>
        <taxon>Fungi</taxon>
        <taxon>Fungi incertae sedis</taxon>
        <taxon>Microsporidia</taxon>
        <taxon>Nosematidae</taxon>
        <taxon>Vairimorpha</taxon>
    </lineage>
</organism>
<dbReference type="RefSeq" id="XP_065328315.1">
    <property type="nucleotide sequence ID" value="XM_065472243.1"/>
</dbReference>
<dbReference type="AlphaFoldDB" id="A0AAX4J8C9"/>
<protein>
    <submittedName>
        <fullName evidence="1">Uncharacterized protein</fullName>
    </submittedName>
</protein>
<gene>
    <name evidence="1" type="ORF">VNE69_01109</name>
</gene>
<accession>A0AAX4J8C9</accession>
<dbReference type="Proteomes" id="UP001334084">
    <property type="component" value="Chromosome 1"/>
</dbReference>
<dbReference type="KEGG" id="vnx:VNE69_01109"/>
<keyword evidence="2" id="KW-1185">Reference proteome</keyword>
<dbReference type="EMBL" id="CP142726">
    <property type="protein sequence ID" value="WUR02170.1"/>
    <property type="molecule type" value="Genomic_DNA"/>
</dbReference>
<evidence type="ECO:0000313" key="2">
    <source>
        <dbReference type="Proteomes" id="UP001334084"/>
    </source>
</evidence>